<evidence type="ECO:0000256" key="1">
    <source>
        <dbReference type="ARBA" id="ARBA00022691"/>
    </source>
</evidence>
<name>A0A497F700_9CREN</name>
<dbReference type="PIRSF" id="PIRSF006779">
    <property type="entry name" value="UCP006779"/>
    <property type="match status" value="1"/>
</dbReference>
<feature type="domain" description="S-adenosyl-l-methionine hydroxide adenosyltransferase N-terminal" evidence="3">
    <location>
        <begin position="5"/>
        <end position="150"/>
    </location>
</feature>
<dbReference type="Proteomes" id="UP000269499">
    <property type="component" value="Unassembled WGS sequence"/>
</dbReference>
<reference evidence="7 8" key="1">
    <citation type="submission" date="2018-06" db="EMBL/GenBank/DDBJ databases">
        <title>Extensive metabolic versatility and redundancy in microbially diverse, dynamic hydrothermal sediments.</title>
        <authorList>
            <person name="Dombrowski N."/>
            <person name="Teske A."/>
            <person name="Baker B.J."/>
        </authorList>
    </citation>
    <scope>NUCLEOTIDE SEQUENCE [LARGE SCALE GENOMIC DNA]</scope>
    <source>
        <strain evidence="6">B20_G2</strain>
        <strain evidence="5">B29_G17</strain>
    </source>
</reference>
<dbReference type="InterPro" id="IPR046470">
    <property type="entry name" value="SAM_HAT_C"/>
</dbReference>
<evidence type="ECO:0000313" key="7">
    <source>
        <dbReference type="Proteomes" id="UP000268446"/>
    </source>
</evidence>
<accession>A0A497F700</accession>
<dbReference type="InterPro" id="IPR002747">
    <property type="entry name" value="SAM_OH_AdoTrfase"/>
</dbReference>
<comment type="similarity">
    <text evidence="2">Belongs to the SAM hydrolase / SAM-dependent halogenase family.</text>
</comment>
<dbReference type="AlphaFoldDB" id="A0A497F700"/>
<evidence type="ECO:0000313" key="5">
    <source>
        <dbReference type="EMBL" id="RLE52068.1"/>
    </source>
</evidence>
<dbReference type="Pfam" id="PF01887">
    <property type="entry name" value="SAM_HAT_N"/>
    <property type="match status" value="1"/>
</dbReference>
<gene>
    <name evidence="5" type="ORF">DRJ20_00885</name>
    <name evidence="6" type="ORF">DRJ26_01300</name>
</gene>
<feature type="domain" description="S-adenosyl-l-methionine hydroxide adenosyltransferase C-terminal" evidence="4">
    <location>
        <begin position="173"/>
        <end position="261"/>
    </location>
</feature>
<dbReference type="EMBL" id="QMRA01000013">
    <property type="protein sequence ID" value="RLE54932.1"/>
    <property type="molecule type" value="Genomic_DNA"/>
</dbReference>
<dbReference type="EMBL" id="QMQZ01000015">
    <property type="protein sequence ID" value="RLE52068.1"/>
    <property type="molecule type" value="Genomic_DNA"/>
</dbReference>
<comment type="caution">
    <text evidence="6">The sequence shown here is derived from an EMBL/GenBank/DDBJ whole genome shotgun (WGS) entry which is preliminary data.</text>
</comment>
<sequence length="265" mass="28541">MSGIITLLTDFGSRDPYVASMKGVILSIAPDVKIVDITHEVSKFNVREGAFILAAVTPYFPEGTVHVGVVDPGVGTARRPITVITRRSVFVGPDNGLLMLAAHREGILKVVEISNPKFMLKHVSSTFHGRDIFAPVAAYIARGVDPNEVGVEVADYIKIPFPQPEIMGRRILGEVVYVDGFGNVVTNIPKEVLREKGVEVGDVISVNLKGQVKLKVKLSRAYGEAPAGETLAVVDSFNLLEIAVNLGSAAKRYGVKVGDRIIVEL</sequence>
<dbReference type="InterPro" id="IPR023227">
    <property type="entry name" value="SAM_OH_AdoTrfase_C_sf"/>
</dbReference>
<dbReference type="Pfam" id="PF20257">
    <property type="entry name" value="SAM_HAT_C"/>
    <property type="match status" value="1"/>
</dbReference>
<keyword evidence="1" id="KW-0949">S-adenosyl-L-methionine</keyword>
<evidence type="ECO:0000313" key="8">
    <source>
        <dbReference type="Proteomes" id="UP000269499"/>
    </source>
</evidence>
<dbReference type="InterPro" id="IPR046469">
    <property type="entry name" value="SAM_HAT_N"/>
</dbReference>
<dbReference type="SUPFAM" id="SSF102522">
    <property type="entry name" value="Bacterial fluorinating enzyme, N-terminal domain"/>
    <property type="match status" value="1"/>
</dbReference>
<dbReference type="Gene3D" id="2.40.30.90">
    <property type="entry name" value="Bacterial fluorinating enzyme like"/>
    <property type="match status" value="1"/>
</dbReference>
<dbReference type="SUPFAM" id="SSF101852">
    <property type="entry name" value="Bacterial fluorinating enzyme, C-terminal domain"/>
    <property type="match status" value="1"/>
</dbReference>
<proteinExistence type="inferred from homology"/>
<dbReference type="PANTHER" id="PTHR35092">
    <property type="entry name" value="CHLORINASE MJ1651"/>
    <property type="match status" value="1"/>
</dbReference>
<dbReference type="PANTHER" id="PTHR35092:SF1">
    <property type="entry name" value="CHLORINASE MJ1651"/>
    <property type="match status" value="1"/>
</dbReference>
<evidence type="ECO:0008006" key="9">
    <source>
        <dbReference type="Google" id="ProtNLM"/>
    </source>
</evidence>
<evidence type="ECO:0000259" key="3">
    <source>
        <dbReference type="Pfam" id="PF01887"/>
    </source>
</evidence>
<evidence type="ECO:0000313" key="6">
    <source>
        <dbReference type="EMBL" id="RLE54932.1"/>
    </source>
</evidence>
<protein>
    <recommendedName>
        <fullName evidence="9">Hydroxide adenosyltransferase</fullName>
    </recommendedName>
</protein>
<evidence type="ECO:0000259" key="4">
    <source>
        <dbReference type="Pfam" id="PF20257"/>
    </source>
</evidence>
<evidence type="ECO:0000256" key="2">
    <source>
        <dbReference type="ARBA" id="ARBA00024035"/>
    </source>
</evidence>
<dbReference type="InterPro" id="IPR023228">
    <property type="entry name" value="SAM_OH_AdoTrfase_N_sf"/>
</dbReference>
<dbReference type="Gene3D" id="3.40.50.10790">
    <property type="entry name" value="S-adenosyl-l-methionine hydroxide adenosyltransferase, N-terminal"/>
    <property type="match status" value="1"/>
</dbReference>
<dbReference type="Proteomes" id="UP000268446">
    <property type="component" value="Unassembled WGS sequence"/>
</dbReference>
<organism evidence="6 8">
    <name type="scientific">Thermoproteota archaeon</name>
    <dbReference type="NCBI Taxonomy" id="2056631"/>
    <lineage>
        <taxon>Archaea</taxon>
        <taxon>Thermoproteota</taxon>
    </lineage>
</organism>